<organism evidence="2 3">
    <name type="scientific">Dibothriocephalus latus</name>
    <name type="common">Fish tapeworm</name>
    <name type="synonym">Diphyllobothrium latum</name>
    <dbReference type="NCBI Taxonomy" id="60516"/>
    <lineage>
        <taxon>Eukaryota</taxon>
        <taxon>Metazoa</taxon>
        <taxon>Spiralia</taxon>
        <taxon>Lophotrochozoa</taxon>
        <taxon>Platyhelminthes</taxon>
        <taxon>Cestoda</taxon>
        <taxon>Eucestoda</taxon>
        <taxon>Diphyllobothriidea</taxon>
        <taxon>Diphyllobothriidae</taxon>
        <taxon>Dibothriocephalus</taxon>
    </lineage>
</organism>
<name>A0A3P6Q6K0_DIBLA</name>
<sequence>MTATIENSSCTCGISVSVCSDLNIPPMPSSSIRFHCLLLFCPLGVLMLVRWGQELTKHADDTSEDVSSSIYDWSWPPIAMKEIAVQTTPSPGDSNVSSPVSFVGASEAFKDFLSESSDFQENAQGDRASVRVTPCPRKKESSH</sequence>
<accession>A0A3P6Q6K0</accession>
<proteinExistence type="predicted"/>
<dbReference type="Proteomes" id="UP000281553">
    <property type="component" value="Unassembled WGS sequence"/>
</dbReference>
<protein>
    <submittedName>
        <fullName evidence="2">Uncharacterized protein</fullName>
    </submittedName>
</protein>
<keyword evidence="3" id="KW-1185">Reference proteome</keyword>
<evidence type="ECO:0000313" key="3">
    <source>
        <dbReference type="Proteomes" id="UP000281553"/>
    </source>
</evidence>
<dbReference type="OrthoDB" id="6320499at2759"/>
<evidence type="ECO:0000313" key="2">
    <source>
        <dbReference type="EMBL" id="VDK44119.1"/>
    </source>
</evidence>
<dbReference type="EMBL" id="UYRU01009614">
    <property type="protein sequence ID" value="VDK44119.1"/>
    <property type="molecule type" value="Genomic_DNA"/>
</dbReference>
<dbReference type="AlphaFoldDB" id="A0A3P6Q6K0"/>
<feature type="region of interest" description="Disordered" evidence="1">
    <location>
        <begin position="117"/>
        <end position="143"/>
    </location>
</feature>
<evidence type="ECO:0000256" key="1">
    <source>
        <dbReference type="SAM" id="MobiDB-lite"/>
    </source>
</evidence>
<gene>
    <name evidence="2" type="ORF">DILT_LOCUS1423</name>
</gene>
<reference evidence="2 3" key="1">
    <citation type="submission" date="2018-11" db="EMBL/GenBank/DDBJ databases">
        <authorList>
            <consortium name="Pathogen Informatics"/>
        </authorList>
    </citation>
    <scope>NUCLEOTIDE SEQUENCE [LARGE SCALE GENOMIC DNA]</scope>
</reference>